<accession>M9RAN0</accession>
<name>M9RAN0_9RHOB</name>
<protein>
    <submittedName>
        <fullName evidence="1">Uncharacterized protein</fullName>
    </submittedName>
</protein>
<dbReference type="Proteomes" id="UP000005307">
    <property type="component" value="Chromosome"/>
</dbReference>
<keyword evidence="2" id="KW-1185">Reference proteome</keyword>
<dbReference type="AlphaFoldDB" id="M9RAN0"/>
<dbReference type="KEGG" id="oat:OAN307_c38070"/>
<sequence>MLPNAGGIQPKLKNCAQVRIEKPKTILPFAAMVRMAAFLLRKISTKTVLLQNFDPCPTTAHRMMNGLAIRLSEVLIHVVFLWV</sequence>
<dbReference type="HOGENOM" id="CLU_2539248_0_0_5"/>
<organism evidence="1 2">
    <name type="scientific">Octadecabacter antarcticus 307</name>
    <dbReference type="NCBI Taxonomy" id="391626"/>
    <lineage>
        <taxon>Bacteria</taxon>
        <taxon>Pseudomonadati</taxon>
        <taxon>Pseudomonadota</taxon>
        <taxon>Alphaproteobacteria</taxon>
        <taxon>Rhodobacterales</taxon>
        <taxon>Roseobacteraceae</taxon>
        <taxon>Octadecabacter</taxon>
    </lineage>
</organism>
<gene>
    <name evidence="1" type="ORF">OAN307_c38070</name>
</gene>
<proteinExistence type="predicted"/>
<evidence type="ECO:0000313" key="2">
    <source>
        <dbReference type="Proteomes" id="UP000005307"/>
    </source>
</evidence>
<evidence type="ECO:0000313" key="1">
    <source>
        <dbReference type="EMBL" id="AGI69252.1"/>
    </source>
</evidence>
<dbReference type="EMBL" id="CP003740">
    <property type="protein sequence ID" value="AGI69252.1"/>
    <property type="molecule type" value="Genomic_DNA"/>
</dbReference>
<reference evidence="1 2" key="1">
    <citation type="journal article" date="2013" name="PLoS ONE">
        <title>Poles Apart: Arctic and Antarctic Octadecabacter strains Share High Genome Plasticity and a New Type of Xanthorhodopsin.</title>
        <authorList>
            <person name="Vollmers J."/>
            <person name="Voget S."/>
            <person name="Dietrich S."/>
            <person name="Gollnow K."/>
            <person name="Smits M."/>
            <person name="Meyer K."/>
            <person name="Brinkhoff T."/>
            <person name="Simon M."/>
            <person name="Daniel R."/>
        </authorList>
    </citation>
    <scope>NUCLEOTIDE SEQUENCE [LARGE SCALE GENOMIC DNA]</scope>
    <source>
        <strain evidence="1 2">307</strain>
    </source>
</reference>